<evidence type="ECO:0000256" key="2">
    <source>
        <dbReference type="ARBA" id="ARBA00005581"/>
    </source>
</evidence>
<organism evidence="7 8">
    <name type="scientific">Dillenia turbinata</name>
    <dbReference type="NCBI Taxonomy" id="194707"/>
    <lineage>
        <taxon>Eukaryota</taxon>
        <taxon>Viridiplantae</taxon>
        <taxon>Streptophyta</taxon>
        <taxon>Embryophyta</taxon>
        <taxon>Tracheophyta</taxon>
        <taxon>Spermatophyta</taxon>
        <taxon>Magnoliopsida</taxon>
        <taxon>eudicotyledons</taxon>
        <taxon>Gunneridae</taxon>
        <taxon>Pentapetalae</taxon>
        <taxon>Dilleniales</taxon>
        <taxon>Dilleniaceae</taxon>
        <taxon>Dillenia</taxon>
    </lineage>
</organism>
<name>A0AAN8VYF7_9MAGN</name>
<evidence type="ECO:0000313" key="7">
    <source>
        <dbReference type="EMBL" id="KAK6936523.1"/>
    </source>
</evidence>
<keyword evidence="4 6" id="KW-0964">Secreted</keyword>
<comment type="caution">
    <text evidence="7">The sequence shown here is derived from an EMBL/GenBank/DDBJ whole genome shotgun (WGS) entry which is preliminary data.</text>
</comment>
<evidence type="ECO:0000256" key="1">
    <source>
        <dbReference type="ARBA" id="ARBA00004613"/>
    </source>
</evidence>
<sequence>MQSASFKTRKADAVVLIILMITGYYCKTVCSETVHASVMNRLGGGEILTVHCQSKDTDLGERSVGDGDEYGWEFSPNVWGTTLFYCDLTWDGGSYHFDAYSFGRDSVRCETQCLWIVSGEGMYGLNGQTGFWEYLYDWQS</sequence>
<proteinExistence type="inferred from homology"/>
<reference evidence="7 8" key="1">
    <citation type="submission" date="2023-12" db="EMBL/GenBank/DDBJ databases">
        <title>A high-quality genome assembly for Dillenia turbinata (Dilleniales).</title>
        <authorList>
            <person name="Chanderbali A."/>
        </authorList>
    </citation>
    <scope>NUCLEOTIDE SEQUENCE [LARGE SCALE GENOMIC DNA]</scope>
    <source>
        <strain evidence="7">LSX21</strain>
        <tissue evidence="7">Leaf</tissue>
    </source>
</reference>
<dbReference type="Proteomes" id="UP001370490">
    <property type="component" value="Unassembled WGS sequence"/>
</dbReference>
<evidence type="ECO:0000313" key="8">
    <source>
        <dbReference type="Proteomes" id="UP001370490"/>
    </source>
</evidence>
<gene>
    <name evidence="7" type="ORF">RJ641_033553</name>
</gene>
<evidence type="ECO:0000256" key="6">
    <source>
        <dbReference type="RuleBase" id="RU367044"/>
    </source>
</evidence>
<dbReference type="PANTHER" id="PTHR31232">
    <property type="match status" value="1"/>
</dbReference>
<dbReference type="InterPro" id="IPR010264">
    <property type="entry name" value="Self-incomp_S1"/>
</dbReference>
<dbReference type="PANTHER" id="PTHR31232:SF18">
    <property type="entry name" value="S-PROTEIN HOMOLOG"/>
    <property type="match status" value="1"/>
</dbReference>
<accession>A0AAN8VYF7</accession>
<dbReference type="GO" id="GO:0060320">
    <property type="term" value="P:rejection of self pollen"/>
    <property type="evidence" value="ECO:0007669"/>
    <property type="project" value="UniProtKB-KW"/>
</dbReference>
<keyword evidence="8" id="KW-1185">Reference proteome</keyword>
<keyword evidence="3 6" id="KW-0713">Self-incompatibility</keyword>
<comment type="subcellular location">
    <subcellularLocation>
        <location evidence="1 6">Secreted</location>
    </subcellularLocation>
</comment>
<dbReference type="EMBL" id="JBAMMX010000007">
    <property type="protein sequence ID" value="KAK6936523.1"/>
    <property type="molecule type" value="Genomic_DNA"/>
</dbReference>
<dbReference type="AlphaFoldDB" id="A0AAN8VYF7"/>
<evidence type="ECO:0000256" key="5">
    <source>
        <dbReference type="ARBA" id="ARBA00022729"/>
    </source>
</evidence>
<comment type="similarity">
    <text evidence="2 6">Belongs to the plant self-incompatibility (S1) protein family.</text>
</comment>
<protein>
    <recommendedName>
        <fullName evidence="6">S-protein homolog</fullName>
    </recommendedName>
</protein>
<keyword evidence="5" id="KW-0732">Signal</keyword>
<dbReference type="GO" id="GO:0005576">
    <property type="term" value="C:extracellular region"/>
    <property type="evidence" value="ECO:0007669"/>
    <property type="project" value="UniProtKB-SubCell"/>
</dbReference>
<dbReference type="Pfam" id="PF05938">
    <property type="entry name" value="Self-incomp_S1"/>
    <property type="match status" value="1"/>
</dbReference>
<evidence type="ECO:0000256" key="4">
    <source>
        <dbReference type="ARBA" id="ARBA00022525"/>
    </source>
</evidence>
<evidence type="ECO:0000256" key="3">
    <source>
        <dbReference type="ARBA" id="ARBA00022471"/>
    </source>
</evidence>